<dbReference type="GO" id="GO:0042403">
    <property type="term" value="P:thyroid hormone metabolic process"/>
    <property type="evidence" value="ECO:0007669"/>
    <property type="project" value="TreeGrafter"/>
</dbReference>
<sequence length="128" mass="14596">MSKLGTFNVIVDRFSHVADFLTVYVAEAHPLDEWALLNHEKYSRHQHTTIEERITAAKVLESEGIRGALVVDSLSNEGLEIYAALPERMYVLLDGVVRFRGGMGPMMYKPEEIEKWIEKHIKRAAVDV</sequence>
<evidence type="ECO:0000313" key="2">
    <source>
        <dbReference type="EMBL" id="KAH3728910.1"/>
    </source>
</evidence>
<dbReference type="Gene3D" id="3.40.30.10">
    <property type="entry name" value="Glutaredoxin"/>
    <property type="match status" value="1"/>
</dbReference>
<keyword evidence="3" id="KW-1185">Reference proteome</keyword>
<dbReference type="PANTHER" id="PTHR11781">
    <property type="entry name" value="IODOTHYRONINE DEIODINASE"/>
    <property type="match status" value="1"/>
</dbReference>
<dbReference type="Proteomes" id="UP000828390">
    <property type="component" value="Unassembled WGS sequence"/>
</dbReference>
<reference evidence="2" key="2">
    <citation type="submission" date="2020-11" db="EMBL/GenBank/DDBJ databases">
        <authorList>
            <person name="McCartney M.A."/>
            <person name="Auch B."/>
            <person name="Kono T."/>
            <person name="Mallez S."/>
            <person name="Becker A."/>
            <person name="Gohl D.M."/>
            <person name="Silverstein K.A.T."/>
            <person name="Koren S."/>
            <person name="Bechman K.B."/>
            <person name="Herman A."/>
            <person name="Abrahante J.E."/>
            <person name="Garbe J."/>
        </authorList>
    </citation>
    <scope>NUCLEOTIDE SEQUENCE</scope>
    <source>
        <strain evidence="2">Duluth1</strain>
        <tissue evidence="2">Whole animal</tissue>
    </source>
</reference>
<organism evidence="2 3">
    <name type="scientific">Dreissena polymorpha</name>
    <name type="common">Zebra mussel</name>
    <name type="synonym">Mytilus polymorpha</name>
    <dbReference type="NCBI Taxonomy" id="45954"/>
    <lineage>
        <taxon>Eukaryota</taxon>
        <taxon>Metazoa</taxon>
        <taxon>Spiralia</taxon>
        <taxon>Lophotrochozoa</taxon>
        <taxon>Mollusca</taxon>
        <taxon>Bivalvia</taxon>
        <taxon>Autobranchia</taxon>
        <taxon>Heteroconchia</taxon>
        <taxon>Euheterodonta</taxon>
        <taxon>Imparidentia</taxon>
        <taxon>Neoheterodontei</taxon>
        <taxon>Myida</taxon>
        <taxon>Dreissenoidea</taxon>
        <taxon>Dreissenidae</taxon>
        <taxon>Dreissena</taxon>
    </lineage>
</organism>
<evidence type="ECO:0000256" key="1">
    <source>
        <dbReference type="RuleBase" id="RU000676"/>
    </source>
</evidence>
<keyword evidence="1" id="KW-0560">Oxidoreductase</keyword>
<dbReference type="EMBL" id="JAIWYP010000012">
    <property type="protein sequence ID" value="KAH3728910.1"/>
    <property type="molecule type" value="Genomic_DNA"/>
</dbReference>
<dbReference type="InterPro" id="IPR000643">
    <property type="entry name" value="Iodothyronine_deiodinase"/>
</dbReference>
<dbReference type="GO" id="GO:0042446">
    <property type="term" value="P:hormone biosynthetic process"/>
    <property type="evidence" value="ECO:0007669"/>
    <property type="project" value="UniProtKB-KW"/>
</dbReference>
<comment type="function">
    <text evidence="1">Responsible for the deiodination of T4 (3,5,3',5'-tetraiodothyronine).</text>
</comment>
<accession>A0A9D4CNX3</accession>
<name>A0A9D4CNX3_DREPO</name>
<dbReference type="PANTHER" id="PTHR11781:SF22">
    <property type="entry name" value="TYPE I IODOTHYRONINE DEIODINASE"/>
    <property type="match status" value="1"/>
</dbReference>
<comment type="similarity">
    <text evidence="1">Belongs to the iodothyronine deiodinase family.</text>
</comment>
<keyword evidence="1" id="KW-0712">Selenocysteine</keyword>
<dbReference type="Pfam" id="PF00837">
    <property type="entry name" value="T4_deiodinase"/>
    <property type="match status" value="1"/>
</dbReference>
<dbReference type="AlphaFoldDB" id="A0A9D4CNX3"/>
<gene>
    <name evidence="2" type="ORF">DPMN_054873</name>
</gene>
<evidence type="ECO:0000313" key="3">
    <source>
        <dbReference type="Proteomes" id="UP000828390"/>
    </source>
</evidence>
<comment type="caution">
    <text evidence="2">The sequence shown here is derived from an EMBL/GenBank/DDBJ whole genome shotgun (WGS) entry which is preliminary data.</text>
</comment>
<proteinExistence type="inferred from homology"/>
<keyword evidence="1" id="KW-0893">Thyroid hormones biosynthesis</keyword>
<reference evidence="2" key="1">
    <citation type="journal article" date="2019" name="bioRxiv">
        <title>The Genome of the Zebra Mussel, Dreissena polymorpha: A Resource for Invasive Species Research.</title>
        <authorList>
            <person name="McCartney M.A."/>
            <person name="Auch B."/>
            <person name="Kono T."/>
            <person name="Mallez S."/>
            <person name="Zhang Y."/>
            <person name="Obille A."/>
            <person name="Becker A."/>
            <person name="Abrahante J.E."/>
            <person name="Garbe J."/>
            <person name="Badalamenti J.P."/>
            <person name="Herman A."/>
            <person name="Mangelson H."/>
            <person name="Liachko I."/>
            <person name="Sullivan S."/>
            <person name="Sone E.D."/>
            <person name="Koren S."/>
            <person name="Silverstein K.A.T."/>
            <person name="Beckman K.B."/>
            <person name="Gohl D.M."/>
        </authorList>
    </citation>
    <scope>NUCLEOTIDE SEQUENCE</scope>
    <source>
        <strain evidence="2">Duluth1</strain>
        <tissue evidence="2">Whole animal</tissue>
    </source>
</reference>
<protein>
    <recommendedName>
        <fullName evidence="1">Iodothyronine deiodinase</fullName>
    </recommendedName>
</protein>
<dbReference type="GO" id="GO:0004800">
    <property type="term" value="F:thyroxine 5'-deiodinase activity"/>
    <property type="evidence" value="ECO:0007669"/>
    <property type="project" value="InterPro"/>
</dbReference>